<organism evidence="1 2">
    <name type="scientific">Psychroflexus planctonicus</name>
    <dbReference type="NCBI Taxonomy" id="1526575"/>
    <lineage>
        <taxon>Bacteria</taxon>
        <taxon>Pseudomonadati</taxon>
        <taxon>Bacteroidota</taxon>
        <taxon>Flavobacteriia</taxon>
        <taxon>Flavobacteriales</taxon>
        <taxon>Flavobacteriaceae</taxon>
        <taxon>Psychroflexus</taxon>
    </lineage>
</organism>
<keyword evidence="2" id="KW-1185">Reference proteome</keyword>
<accession>A0ABQ1SI13</accession>
<dbReference type="Gene3D" id="1.20.1440.60">
    <property type="entry name" value="23S rRNA-intervening sequence"/>
    <property type="match status" value="1"/>
</dbReference>
<proteinExistence type="predicted"/>
<dbReference type="Pfam" id="PF05635">
    <property type="entry name" value="23S_rRNA_IVP"/>
    <property type="match status" value="1"/>
</dbReference>
<dbReference type="InterPro" id="IPR036583">
    <property type="entry name" value="23S_rRNA_IVS_sf"/>
</dbReference>
<gene>
    <name evidence="1" type="ORF">GCM10010832_12980</name>
</gene>
<dbReference type="SUPFAM" id="SSF158446">
    <property type="entry name" value="IVS-encoded protein-like"/>
    <property type="match status" value="1"/>
</dbReference>
<comment type="caution">
    <text evidence="1">The sequence shown here is derived from an EMBL/GenBank/DDBJ whole genome shotgun (WGS) entry which is preliminary data.</text>
</comment>
<evidence type="ECO:0000313" key="1">
    <source>
        <dbReference type="EMBL" id="GGE34211.1"/>
    </source>
</evidence>
<evidence type="ECO:0000313" key="2">
    <source>
        <dbReference type="Proteomes" id="UP000599179"/>
    </source>
</evidence>
<dbReference type="Proteomes" id="UP000599179">
    <property type="component" value="Unassembled WGS sequence"/>
</dbReference>
<dbReference type="PANTHER" id="PTHR38471">
    <property type="entry name" value="FOUR HELIX BUNDLE PROTEIN"/>
    <property type="match status" value="1"/>
</dbReference>
<evidence type="ECO:0008006" key="3">
    <source>
        <dbReference type="Google" id="ProtNLM"/>
    </source>
</evidence>
<protein>
    <recommendedName>
        <fullName evidence="3">Four helix bundle protein</fullName>
    </recommendedName>
</protein>
<dbReference type="EMBL" id="BMGM01000005">
    <property type="protein sequence ID" value="GGE34211.1"/>
    <property type="molecule type" value="Genomic_DNA"/>
</dbReference>
<reference evidence="2" key="1">
    <citation type="journal article" date="2019" name="Int. J. Syst. Evol. Microbiol.">
        <title>The Global Catalogue of Microorganisms (GCM) 10K type strain sequencing project: providing services to taxonomists for standard genome sequencing and annotation.</title>
        <authorList>
            <consortium name="The Broad Institute Genomics Platform"/>
            <consortium name="The Broad Institute Genome Sequencing Center for Infectious Disease"/>
            <person name="Wu L."/>
            <person name="Ma J."/>
        </authorList>
    </citation>
    <scope>NUCLEOTIDE SEQUENCE [LARGE SCALE GENOMIC DNA]</scope>
    <source>
        <strain evidence="2">CGMCC 1.12931</strain>
    </source>
</reference>
<name>A0ABQ1SI13_9FLAO</name>
<dbReference type="RefSeq" id="WP_188458298.1">
    <property type="nucleotide sequence ID" value="NZ_BMGM01000005.1"/>
</dbReference>
<dbReference type="NCBIfam" id="TIGR02436">
    <property type="entry name" value="four helix bundle protein"/>
    <property type="match status" value="1"/>
</dbReference>
<dbReference type="PANTHER" id="PTHR38471:SF2">
    <property type="entry name" value="FOUR HELIX BUNDLE PROTEIN"/>
    <property type="match status" value="1"/>
</dbReference>
<dbReference type="InterPro" id="IPR012657">
    <property type="entry name" value="23S_rRNA-intervening_sequence"/>
</dbReference>
<sequence length="123" mass="14819">MSYRKLEIWQLARTLTIDIHKMTMKLPKFEMYEEGSQIRRSMKSVRSNIVEGYGRRRYINDHIRFIIYALSSNDETVDHLETLYETGSLKDKDLYKNLQERIQKLGIKINNFLQVIEKNNKKF</sequence>